<dbReference type="SUPFAM" id="SSF56784">
    <property type="entry name" value="HAD-like"/>
    <property type="match status" value="1"/>
</dbReference>
<protein>
    <submittedName>
        <fullName evidence="1">2-haloacid dehalogenase</fullName>
    </submittedName>
</protein>
<dbReference type="SFLD" id="SFLDG01129">
    <property type="entry name" value="C1.5:_HAD__Beta-PGM__Phosphata"/>
    <property type="match status" value="1"/>
</dbReference>
<dbReference type="InterPro" id="IPR006439">
    <property type="entry name" value="HAD-SF_hydro_IA"/>
</dbReference>
<organism evidence="1 2">
    <name type="scientific">Aquicella lusitana</name>
    <dbReference type="NCBI Taxonomy" id="254246"/>
    <lineage>
        <taxon>Bacteria</taxon>
        <taxon>Pseudomonadati</taxon>
        <taxon>Pseudomonadota</taxon>
        <taxon>Gammaproteobacteria</taxon>
        <taxon>Legionellales</taxon>
        <taxon>Coxiellaceae</taxon>
        <taxon>Aquicella</taxon>
    </lineage>
</organism>
<dbReference type="AlphaFoldDB" id="A0A370G133"/>
<proteinExistence type="predicted"/>
<name>A0A370G133_9COXI</name>
<dbReference type="InterPro" id="IPR036412">
    <property type="entry name" value="HAD-like_sf"/>
</dbReference>
<dbReference type="PRINTS" id="PR00413">
    <property type="entry name" value="HADHALOGNASE"/>
</dbReference>
<evidence type="ECO:0000313" key="2">
    <source>
        <dbReference type="Proteomes" id="UP000254720"/>
    </source>
</evidence>
<dbReference type="SFLD" id="SFLDS00003">
    <property type="entry name" value="Haloacid_Dehalogenase"/>
    <property type="match status" value="1"/>
</dbReference>
<dbReference type="EMBL" id="QQAX01000037">
    <property type="protein sequence ID" value="RDI37581.1"/>
    <property type="molecule type" value="Genomic_DNA"/>
</dbReference>
<accession>A0A370G133</accession>
<dbReference type="NCBIfam" id="TIGR01509">
    <property type="entry name" value="HAD-SF-IA-v3"/>
    <property type="match status" value="1"/>
</dbReference>
<dbReference type="InterPro" id="IPR023214">
    <property type="entry name" value="HAD_sf"/>
</dbReference>
<dbReference type="Gene3D" id="1.10.150.240">
    <property type="entry name" value="Putative phosphatase, domain 2"/>
    <property type="match status" value="1"/>
</dbReference>
<sequence length="213" mass="24967">MMSNQNVIMPRGTQMKNIIFDLGQVLINWNPDRVYDAYFKDKHKTRQFYEETGIFLLNKEMDKGLSFDEGLTFLSSKFPHYEEPIHLWKNKWTEMIGGEIEGSVEILKQLSHLNYPLYAITNWSAETFPYVHGKYEFFQYFRDIVISGKENVIKPDPLIYELLLRRNELEPADCIFIDDVDENVEGAKKVGMDAVKFEGPEKLLADLKLRDVL</sequence>
<keyword evidence="2" id="KW-1185">Reference proteome</keyword>
<dbReference type="Gene3D" id="3.40.50.1000">
    <property type="entry name" value="HAD superfamily/HAD-like"/>
    <property type="match status" value="1"/>
</dbReference>
<evidence type="ECO:0000313" key="1">
    <source>
        <dbReference type="EMBL" id="RDI37581.1"/>
    </source>
</evidence>
<dbReference type="Proteomes" id="UP000254720">
    <property type="component" value="Unassembled WGS sequence"/>
</dbReference>
<dbReference type="Pfam" id="PF13419">
    <property type="entry name" value="HAD_2"/>
    <property type="match status" value="1"/>
</dbReference>
<comment type="caution">
    <text evidence="1">The sequence shown here is derived from an EMBL/GenBank/DDBJ whole genome shotgun (WGS) entry which is preliminary data.</text>
</comment>
<dbReference type="CDD" id="cd02603">
    <property type="entry name" value="HAD_sEH-N_like"/>
    <property type="match status" value="1"/>
</dbReference>
<reference evidence="1 2" key="1">
    <citation type="submission" date="2018-07" db="EMBL/GenBank/DDBJ databases">
        <title>Genomic Encyclopedia of Type Strains, Phase IV (KMG-IV): sequencing the most valuable type-strain genomes for metagenomic binning, comparative biology and taxonomic classification.</title>
        <authorList>
            <person name="Goeker M."/>
        </authorList>
    </citation>
    <scope>NUCLEOTIDE SEQUENCE [LARGE SCALE GENOMIC DNA]</scope>
    <source>
        <strain evidence="1 2">DSM 16500</strain>
    </source>
</reference>
<dbReference type="InterPro" id="IPR041492">
    <property type="entry name" value="HAD_2"/>
</dbReference>
<gene>
    <name evidence="1" type="ORF">C8D86_1373</name>
</gene>
<dbReference type="PANTHER" id="PTHR43611">
    <property type="entry name" value="ALPHA-D-GLUCOSE 1-PHOSPHATE PHOSPHATASE"/>
    <property type="match status" value="1"/>
</dbReference>
<dbReference type="PANTHER" id="PTHR43611:SF3">
    <property type="entry name" value="FLAVIN MONONUCLEOTIDE HYDROLASE 1, CHLOROPLATIC"/>
    <property type="match status" value="1"/>
</dbReference>
<dbReference type="OrthoDB" id="9797415at2"/>
<dbReference type="InterPro" id="IPR023198">
    <property type="entry name" value="PGP-like_dom2"/>
</dbReference>